<evidence type="ECO:0000259" key="2">
    <source>
        <dbReference type="Pfam" id="PF22570"/>
    </source>
</evidence>
<dbReference type="Pfam" id="PF22570">
    <property type="entry name" value="LiaF-TM"/>
    <property type="match status" value="1"/>
</dbReference>
<evidence type="ECO:0000313" key="4">
    <source>
        <dbReference type="Proteomes" id="UP000295632"/>
    </source>
</evidence>
<gene>
    <name evidence="3" type="ORF">EV213_106196</name>
</gene>
<name>A0A4V3D5L0_9BACI</name>
<proteinExistence type="predicted"/>
<keyword evidence="4" id="KW-1185">Reference proteome</keyword>
<protein>
    <recommendedName>
        <fullName evidence="2">LiaF transmembrane domain-containing protein</fullName>
    </recommendedName>
</protein>
<accession>A0A4V3D5L0</accession>
<dbReference type="Proteomes" id="UP000295632">
    <property type="component" value="Unassembled WGS sequence"/>
</dbReference>
<feature type="domain" description="LiaF transmembrane" evidence="2">
    <location>
        <begin position="12"/>
        <end position="103"/>
    </location>
</feature>
<reference evidence="3 4" key="1">
    <citation type="submission" date="2019-03" db="EMBL/GenBank/DDBJ databases">
        <title>Genomic Encyclopedia of Type Strains, Phase IV (KMG-IV): sequencing the most valuable type-strain genomes for metagenomic binning, comparative biology and taxonomic classification.</title>
        <authorList>
            <person name="Goeker M."/>
        </authorList>
    </citation>
    <scope>NUCLEOTIDE SEQUENCE [LARGE SCALE GENOMIC DNA]</scope>
    <source>
        <strain evidence="3 4">DSM 28697</strain>
    </source>
</reference>
<feature type="transmembrane region" description="Helical" evidence="1">
    <location>
        <begin position="64"/>
        <end position="93"/>
    </location>
</feature>
<keyword evidence="1" id="KW-0472">Membrane</keyword>
<keyword evidence="1" id="KW-0812">Transmembrane</keyword>
<dbReference type="RefSeq" id="WP_133580282.1">
    <property type="nucleotide sequence ID" value="NZ_SNYJ01000006.1"/>
</dbReference>
<dbReference type="InterPro" id="IPR054331">
    <property type="entry name" value="LiaF_TM"/>
</dbReference>
<dbReference type="AlphaFoldDB" id="A0A4V3D5L0"/>
<dbReference type="EMBL" id="SNYJ01000006">
    <property type="protein sequence ID" value="TDQ40477.1"/>
    <property type="molecule type" value="Genomic_DNA"/>
</dbReference>
<evidence type="ECO:0000256" key="1">
    <source>
        <dbReference type="SAM" id="Phobius"/>
    </source>
</evidence>
<feature type="transmembrane region" description="Helical" evidence="1">
    <location>
        <begin position="12"/>
        <end position="30"/>
    </location>
</feature>
<evidence type="ECO:0000313" key="3">
    <source>
        <dbReference type="EMBL" id="TDQ40477.1"/>
    </source>
</evidence>
<organism evidence="3 4">
    <name type="scientific">Aureibacillus halotolerans</name>
    <dbReference type="NCBI Taxonomy" id="1508390"/>
    <lineage>
        <taxon>Bacteria</taxon>
        <taxon>Bacillati</taxon>
        <taxon>Bacillota</taxon>
        <taxon>Bacilli</taxon>
        <taxon>Bacillales</taxon>
        <taxon>Bacillaceae</taxon>
        <taxon>Aureibacillus</taxon>
    </lineage>
</organism>
<comment type="caution">
    <text evidence="3">The sequence shown here is derived from an EMBL/GenBank/DDBJ whole genome shotgun (WGS) entry which is preliminary data.</text>
</comment>
<sequence length="137" mass="15302">MHDPHHRKKHPIFGTLLAGLGVIIFLAVLGLNLGNIIRLGVAVLFFYLAWKCHTSRKESKTATIIFAVIGGILLISSLDILIGLAISALFIWLGTKLLKGKKEPEIEIVTPGYFETNAQAHSFDKEFERKMNTKKYN</sequence>
<keyword evidence="1" id="KW-1133">Transmembrane helix</keyword>